<organism evidence="2 3">
    <name type="scientific">Rhizobium lentis</name>
    <dbReference type="NCBI Taxonomy" id="1138194"/>
    <lineage>
        <taxon>Bacteria</taxon>
        <taxon>Pseudomonadati</taxon>
        <taxon>Pseudomonadota</taxon>
        <taxon>Alphaproteobacteria</taxon>
        <taxon>Hyphomicrobiales</taxon>
        <taxon>Rhizobiaceae</taxon>
        <taxon>Rhizobium/Agrobacterium group</taxon>
        <taxon>Rhizobium</taxon>
    </lineage>
</organism>
<keyword evidence="1" id="KW-0812">Transmembrane</keyword>
<keyword evidence="3" id="KW-1185">Reference proteome</keyword>
<evidence type="ECO:0000256" key="1">
    <source>
        <dbReference type="SAM" id="Phobius"/>
    </source>
</evidence>
<feature type="transmembrane region" description="Helical" evidence="1">
    <location>
        <begin position="123"/>
        <end position="142"/>
    </location>
</feature>
<comment type="caution">
    <text evidence="2">The sequence shown here is derived from an EMBL/GenBank/DDBJ whole genome shotgun (WGS) entry which is preliminary data.</text>
</comment>
<protein>
    <submittedName>
        <fullName evidence="2">Drug/metabolite transporter (DMT)-like permease</fullName>
    </submittedName>
</protein>
<dbReference type="RefSeq" id="WP_183919965.1">
    <property type="nucleotide sequence ID" value="NZ_JACHBB010000021.1"/>
</dbReference>
<evidence type="ECO:0000313" key="3">
    <source>
        <dbReference type="Proteomes" id="UP000528824"/>
    </source>
</evidence>
<feature type="transmembrane region" description="Helical" evidence="1">
    <location>
        <begin position="62"/>
        <end position="82"/>
    </location>
</feature>
<reference evidence="2 3" key="1">
    <citation type="submission" date="2020-08" db="EMBL/GenBank/DDBJ databases">
        <title>Genomic Encyclopedia of Type Strains, Phase IV (KMG-V): Genome sequencing to study the core and pangenomes of soil and plant-associated prokaryotes.</title>
        <authorList>
            <person name="Whitman W."/>
        </authorList>
    </citation>
    <scope>NUCLEOTIDE SEQUENCE [LARGE SCALE GENOMIC DNA]</scope>
    <source>
        <strain evidence="2 3">SEMIA 4034</strain>
    </source>
</reference>
<feature type="transmembrane region" description="Helical" evidence="1">
    <location>
        <begin position="28"/>
        <end position="50"/>
    </location>
</feature>
<sequence>MIAIVIGVGYLATITMLGQSGFVRGGWAAAMAGLLLTSVSAVSLTAIMVYSQRLNGLGIAPAAQYGLRFPLYVMMALPAAWFDLDGKGPVDLSGLLAVIMIGLAIMAFPVFAMQKAISLMSTLSLAAITALGPLFVFLFQIIEGRVAYAPATMMGLMIVHAPPPGR</sequence>
<dbReference type="Proteomes" id="UP000528824">
    <property type="component" value="Unassembled WGS sequence"/>
</dbReference>
<dbReference type="AlphaFoldDB" id="A0A7W8XJ94"/>
<name>A0A7W8XJ94_9HYPH</name>
<keyword evidence="1" id="KW-1133">Transmembrane helix</keyword>
<dbReference type="EMBL" id="JACHBC010000014">
    <property type="protein sequence ID" value="MBB5563824.1"/>
    <property type="molecule type" value="Genomic_DNA"/>
</dbReference>
<proteinExistence type="predicted"/>
<gene>
    <name evidence="2" type="ORF">GGI59_005523</name>
</gene>
<accession>A0A7W8XJ94</accession>
<keyword evidence="1" id="KW-0472">Membrane</keyword>
<feature type="transmembrane region" description="Helical" evidence="1">
    <location>
        <begin position="94"/>
        <end position="111"/>
    </location>
</feature>
<evidence type="ECO:0000313" key="2">
    <source>
        <dbReference type="EMBL" id="MBB5563824.1"/>
    </source>
</evidence>